<feature type="region of interest" description="Disordered" evidence="1">
    <location>
        <begin position="628"/>
        <end position="695"/>
    </location>
</feature>
<feature type="compositionally biased region" description="Pro residues" evidence="1">
    <location>
        <begin position="1071"/>
        <end position="1087"/>
    </location>
</feature>
<feature type="chain" id="PRO_5039897953" evidence="3">
    <location>
        <begin position="22"/>
        <end position="1087"/>
    </location>
</feature>
<evidence type="ECO:0000313" key="5">
    <source>
        <dbReference type="Proteomes" id="UP000001554"/>
    </source>
</evidence>
<evidence type="ECO:0000259" key="4">
    <source>
        <dbReference type="PROSITE" id="PS50835"/>
    </source>
</evidence>
<sequence>MSGPKVTFIVMLGTVLTLVTSTHNSAVVRVEEDRGWSDCSQPCGVGFSARMAPCAYSPPQLCDVIPASKLCFWSPCTMLQEVLFIPVGSFVAYHMPTNAPIILRVYLRFKCFHISRHPFHLFDTAEKNHGRYVSLNWLSGILELELDIGTGPLKIESSMLQKGEWHSVSFTIEPTQVTMKVDHSLTTLKEEVRHTRDDIRLRHDGYFWLGSRYESGPECDVAMVMVNGELYDIEAGSGRTKTSPEVTRGVQIVDDEDGADLAVFRGDQILPLGAIKPRSQDNDILLKVILCVKLVGTHGLLFAATDSNLASAVLLSYHDNTVEGNVQFRGRQARMDAQSQLIHENSVIAIELLVTKQYLVIRTPEAMFHTKHNLHLSSSDLSSLTEVHVGGTLVESGLPDDIANRGKFVGVVYEVWVNDKHYTLTTMDFADVKALTYPVAVKVLEKPLEDQFVLSCHDDTSTMDILMNARTWKHNGQEITNTKHVFVKNTRGLESETIYSHLHFTNFSRRDSGLYVCEGQLAGVDIPQKVVLLKVHMPPNWASMNEDHDMMYLIIFLATVSGAFLVGLVFCLIWCGCQSRWQRRRRPPSIPPNLPKGVKKTTFKKTMNELRSKLKTINRVRRESRIHELEEHDRLIPSDASEGEKHDQTFADFEDGGRLTEEEWGESRVGSLSKMRETPDGAPISPQSSPVATPKKTDSIALAMDINDGSKRPTLGHTETKSLVSVLSSHSRDVAQESNAFEAMGEKQATMKTEADSERRMSVLMSPAPFHRPSAISSNVISSVEKPARLEQISRTSTNVKLSRSFISNLSTGPKVSKLSIGESETALIPRLSLSDTTRLSIERVTASRHSLLSSGPPSAPSAPGPPPKGPPGPPSAPSAPGPPSAPSTSGPPSSPSAPGPPPKGPPGPPTPSAPGPPPAPSAHGPPPAPSAPGPPSAPSAPGPPPAPSAPGPPSAPSAPGPPPAPSAPGPPSAPSAPGPPPAPSAPGPPSAPSAPGPPSTPSAPGPPSAPSAPGPPPAPSAPGPPSAPSTPGPPPAPSAPGPPPAPSAPGPPPAPSAPGPPSAPSATGPPSAPSAPGPPPPPPLPP</sequence>
<accession>A0A9J7N772</accession>
<evidence type="ECO:0000256" key="3">
    <source>
        <dbReference type="SAM" id="SignalP"/>
    </source>
</evidence>
<dbReference type="PROSITE" id="PS50835">
    <property type="entry name" value="IG_LIKE"/>
    <property type="match status" value="1"/>
</dbReference>
<proteinExistence type="predicted"/>
<keyword evidence="2" id="KW-0472">Membrane</keyword>
<keyword evidence="2" id="KW-0812">Transmembrane</keyword>
<dbReference type="Pfam" id="PF02210">
    <property type="entry name" value="Laminin_G_2"/>
    <property type="match status" value="1"/>
</dbReference>
<evidence type="ECO:0000256" key="2">
    <source>
        <dbReference type="SAM" id="Phobius"/>
    </source>
</evidence>
<dbReference type="InterPro" id="IPR013320">
    <property type="entry name" value="ConA-like_dom_sf"/>
</dbReference>
<dbReference type="InterPro" id="IPR036179">
    <property type="entry name" value="Ig-like_dom_sf"/>
</dbReference>
<dbReference type="GO" id="GO:0007165">
    <property type="term" value="P:signal transduction"/>
    <property type="evidence" value="ECO:0007669"/>
    <property type="project" value="InterPro"/>
</dbReference>
<gene>
    <name evidence="6" type="primary">LOC118429428</name>
</gene>
<dbReference type="PANTHER" id="PTHR24216:SF65">
    <property type="entry name" value="PAXILLIN-LIKE PROTEIN 1"/>
    <property type="match status" value="1"/>
</dbReference>
<dbReference type="Gene3D" id="2.60.120.200">
    <property type="match status" value="1"/>
</dbReference>
<feature type="signal peptide" evidence="3">
    <location>
        <begin position="1"/>
        <end position="21"/>
    </location>
</feature>
<feature type="domain" description="Ig-like" evidence="4">
    <location>
        <begin position="438"/>
        <end position="517"/>
    </location>
</feature>
<feature type="region of interest" description="Disordered" evidence="1">
    <location>
        <begin position="845"/>
        <end position="1087"/>
    </location>
</feature>
<name>A0A9J7N772_BRAFL</name>
<dbReference type="KEGG" id="bfo:118429428"/>
<protein>
    <submittedName>
        <fullName evidence="6">Uncharacterized protein LOC118429428</fullName>
    </submittedName>
</protein>
<dbReference type="OrthoDB" id="10047928at2759"/>
<dbReference type="Proteomes" id="UP000001554">
    <property type="component" value="Chromosome 13"/>
</dbReference>
<dbReference type="Gene3D" id="2.60.40.10">
    <property type="entry name" value="Immunoglobulins"/>
    <property type="match status" value="1"/>
</dbReference>
<feature type="transmembrane region" description="Helical" evidence="2">
    <location>
        <begin position="550"/>
        <end position="577"/>
    </location>
</feature>
<keyword evidence="2" id="KW-1133">Transmembrane helix</keyword>
<dbReference type="GeneID" id="118429428"/>
<evidence type="ECO:0000256" key="1">
    <source>
        <dbReference type="SAM" id="MobiDB-lite"/>
    </source>
</evidence>
<reference evidence="6" key="2">
    <citation type="submission" date="2025-08" db="UniProtKB">
        <authorList>
            <consortium name="RefSeq"/>
        </authorList>
    </citation>
    <scope>IDENTIFICATION</scope>
    <source>
        <strain evidence="6">S238N-H82</strain>
        <tissue evidence="6">Testes</tissue>
    </source>
</reference>
<feature type="compositionally biased region" description="Basic and acidic residues" evidence="1">
    <location>
        <begin position="628"/>
        <end position="661"/>
    </location>
</feature>
<dbReference type="InterPro" id="IPR007110">
    <property type="entry name" value="Ig-like_dom"/>
</dbReference>
<evidence type="ECO:0000313" key="6">
    <source>
        <dbReference type="RefSeq" id="XP_035695807.1"/>
    </source>
</evidence>
<reference evidence="5" key="1">
    <citation type="journal article" date="2020" name="Nat. Ecol. Evol.">
        <title>Deeply conserved synteny resolves early events in vertebrate evolution.</title>
        <authorList>
            <person name="Simakov O."/>
            <person name="Marletaz F."/>
            <person name="Yue J.X."/>
            <person name="O'Connell B."/>
            <person name="Jenkins J."/>
            <person name="Brandt A."/>
            <person name="Calef R."/>
            <person name="Tung C.H."/>
            <person name="Huang T.K."/>
            <person name="Schmutz J."/>
            <person name="Satoh N."/>
            <person name="Yu J.K."/>
            <person name="Putnam N.H."/>
            <person name="Green R.E."/>
            <person name="Rokhsar D.S."/>
        </authorList>
    </citation>
    <scope>NUCLEOTIDE SEQUENCE [LARGE SCALE GENOMIC DNA]</scope>
    <source>
        <strain evidence="5">S238N-H82</strain>
    </source>
</reference>
<keyword evidence="5" id="KW-1185">Reference proteome</keyword>
<dbReference type="RefSeq" id="XP_035695807.1">
    <property type="nucleotide sequence ID" value="XM_035839914.1"/>
</dbReference>
<dbReference type="SUPFAM" id="SSF49899">
    <property type="entry name" value="Concanavalin A-like lectins/glucanases"/>
    <property type="match status" value="1"/>
</dbReference>
<organism evidence="5 6">
    <name type="scientific">Branchiostoma floridae</name>
    <name type="common">Florida lancelet</name>
    <name type="synonym">Amphioxus</name>
    <dbReference type="NCBI Taxonomy" id="7739"/>
    <lineage>
        <taxon>Eukaryota</taxon>
        <taxon>Metazoa</taxon>
        <taxon>Chordata</taxon>
        <taxon>Cephalochordata</taxon>
        <taxon>Leptocardii</taxon>
        <taxon>Amphioxiformes</taxon>
        <taxon>Branchiostomatidae</taxon>
        <taxon>Branchiostoma</taxon>
    </lineage>
</organism>
<dbReference type="InterPro" id="IPR013783">
    <property type="entry name" value="Ig-like_fold"/>
</dbReference>
<dbReference type="PANTHER" id="PTHR24216">
    <property type="entry name" value="PAXILLIN-RELATED"/>
    <property type="match status" value="1"/>
</dbReference>
<dbReference type="InterPro" id="IPR043973">
    <property type="entry name" value="TSP1_CCN"/>
</dbReference>
<dbReference type="CDD" id="cd00096">
    <property type="entry name" value="Ig"/>
    <property type="match status" value="1"/>
</dbReference>
<keyword evidence="3" id="KW-0732">Signal</keyword>
<feature type="compositionally biased region" description="Pro residues" evidence="1">
    <location>
        <begin position="858"/>
        <end position="886"/>
    </location>
</feature>
<dbReference type="InterPro" id="IPR001791">
    <property type="entry name" value="Laminin_G"/>
</dbReference>
<feature type="compositionally biased region" description="Pro residues" evidence="1">
    <location>
        <begin position="893"/>
        <end position="1064"/>
    </location>
</feature>
<dbReference type="AlphaFoldDB" id="A0A9J7N772"/>
<dbReference type="SUPFAM" id="SSF48726">
    <property type="entry name" value="Immunoglobulin"/>
    <property type="match status" value="1"/>
</dbReference>
<dbReference type="OMA" id="HEHAYLI"/>
<dbReference type="Pfam" id="PF19035">
    <property type="entry name" value="TSP1_CCN"/>
    <property type="match status" value="1"/>
</dbReference>
<dbReference type="CDD" id="cd00110">
    <property type="entry name" value="LamG"/>
    <property type="match status" value="1"/>
</dbReference>